<proteinExistence type="predicted"/>
<gene>
    <name evidence="2" type="ORF">cco14_04718</name>
</gene>
<evidence type="ECO:0000313" key="3">
    <source>
        <dbReference type="Proteomes" id="UP000005511"/>
    </source>
</evidence>
<keyword evidence="1" id="KW-0812">Transmembrane</keyword>
<keyword evidence="1" id="KW-0472">Membrane</keyword>
<dbReference type="EMBL" id="AIMT01000036">
    <property type="protein sequence ID" value="EIA64280.1"/>
    <property type="molecule type" value="Genomic_DNA"/>
</dbReference>
<evidence type="ECO:0000313" key="2">
    <source>
        <dbReference type="EMBL" id="EIA64280.1"/>
    </source>
</evidence>
<accession>A0ABN0EQ45</accession>
<organism evidence="2 3">
    <name type="scientific">Campylobacter coli 80352</name>
    <dbReference type="NCBI Taxonomy" id="887288"/>
    <lineage>
        <taxon>Bacteria</taxon>
        <taxon>Pseudomonadati</taxon>
        <taxon>Campylobacterota</taxon>
        <taxon>Epsilonproteobacteria</taxon>
        <taxon>Campylobacterales</taxon>
        <taxon>Campylobacteraceae</taxon>
        <taxon>Campylobacter</taxon>
    </lineage>
</organism>
<reference evidence="2 3" key="1">
    <citation type="submission" date="2010-09" db="EMBL/GenBank/DDBJ databases">
        <authorList>
            <person name="Richards V."/>
            <person name="Lefebure T."/>
            <person name="Suzuki H."/>
            <person name="Pavinski Bitar P."/>
            <person name="Stanhope M."/>
        </authorList>
    </citation>
    <scope>NUCLEOTIDE SEQUENCE [LARGE SCALE GENOMIC DNA]</scope>
    <source>
        <strain evidence="2 3">80352</strain>
    </source>
</reference>
<evidence type="ECO:0000256" key="1">
    <source>
        <dbReference type="SAM" id="Phobius"/>
    </source>
</evidence>
<name>A0ABN0EQ45_CAMCO</name>
<sequence length="306" mass="36177">MSIRVLRVLFILSFIADLTIIGLFVGIPLFLILWGIQYIIYNEKNPFFVFKKDINDKKSKEEMDIELYKGISEKLYPFIADTAKSIFKNEKPIYDIDIIINELVEDVSRYYFGICNRIYNEPKIITDHNKFNISTDEIISFMDFMAISVYILNFIEENKEELHKCKNSNIVIEKINIYTSLLNLSNLLENYDKLDKELKEKIFTVILFIFAHVCIYKYQKKDFECFINSLIIELGIDIGESEYEKENDANSYTPTEELLELLSPEQSKEEYKIAEDKREDIIGAMYKENENLKEKLSEYEKKFGKL</sequence>
<protein>
    <submittedName>
        <fullName evidence="2">Uncharacterized protein</fullName>
    </submittedName>
</protein>
<comment type="caution">
    <text evidence="2">The sequence shown here is derived from an EMBL/GenBank/DDBJ whole genome shotgun (WGS) entry which is preliminary data.</text>
</comment>
<keyword evidence="3" id="KW-1185">Reference proteome</keyword>
<keyword evidence="1" id="KW-1133">Transmembrane helix</keyword>
<dbReference type="Proteomes" id="UP000005511">
    <property type="component" value="Unassembled WGS sequence"/>
</dbReference>
<dbReference type="RefSeq" id="WP_002800840.1">
    <property type="nucleotide sequence ID" value="NZ_AIMT01000036.1"/>
</dbReference>
<feature type="transmembrane region" description="Helical" evidence="1">
    <location>
        <begin position="6"/>
        <end position="34"/>
    </location>
</feature>